<organism evidence="11 12">
    <name type="scientific">Sistotremastrum suecicum HHB10207 ss-3</name>
    <dbReference type="NCBI Taxonomy" id="1314776"/>
    <lineage>
        <taxon>Eukaryota</taxon>
        <taxon>Fungi</taxon>
        <taxon>Dikarya</taxon>
        <taxon>Basidiomycota</taxon>
        <taxon>Agaricomycotina</taxon>
        <taxon>Agaricomycetes</taxon>
        <taxon>Sistotremastrales</taxon>
        <taxon>Sistotremastraceae</taxon>
        <taxon>Sistotremastrum</taxon>
    </lineage>
</organism>
<dbReference type="PANTHER" id="PTHR10728:SF33">
    <property type="entry name" value="LYSOPHOSPHOLIPASE 1-RELATED"/>
    <property type="match status" value="1"/>
</dbReference>
<evidence type="ECO:0000256" key="8">
    <source>
        <dbReference type="PROSITE-ProRule" id="PRU00555"/>
    </source>
</evidence>
<sequence>MPFNLLPTVVLALLWSSSVSAQGYAPNVGPCPSDFTLVRAANSTGSALSSQESQYISTRAQQVLPNAFQTYLSNVQASSNSSNSTLPSYVSSILTNTSSLPKVGIALSGGGYRAAIFGAGVLNALDGRNSSSVKVGTGGLLQSASYIAGLSGGSWLLTSFIQADFPTIQELAFGPSNPTSGGFGGWNAQLDVTEPGSNAGEDFSFIEGLVAEISPKLAKGFPLTVTDIWGAALARHFVNGTTASNFFSNSSDHGATITFSQIANVSTFVNHQQPFPFIVTDSRLPADTNIADANGSFVPFTNNLYEINVFEFGSWDPSLASFAPTQFMGTTNTSVCVTGFDRASYVEGASSDLFNEFNATLTALLDSSIGPLITIINSTFGPHQPLPISLDAAAVPNPFKGVNSGSFGASPQDFLTLVDGGEDGQVIPIQPLLIPERGLDIVIAVDAANDENGFVDGTSIIATANRSAIYPSTYPLPPIPKSNITFVNKNLVLHPTFFGCTNFTASNGTTGISVGDISTPLLIYIGNGGPPANGAAPLTNTSTFQTTYNASQLQGFLDQTFQIATQGFPSSNSSSNGSTSGEGVDPQWAACLACAVVDRARERSGVERDGVCSGCFERYCWDGEEVATNSSSSSGGSSGSGGKSAGVRVDVSGLMGVVAAGVAVLGMLL</sequence>
<dbReference type="GO" id="GO:0004622">
    <property type="term" value="F:phosphatidylcholine lysophospholipase activity"/>
    <property type="evidence" value="ECO:0007669"/>
    <property type="project" value="UniProtKB-EC"/>
</dbReference>
<keyword evidence="6 8" id="KW-0443">Lipid metabolism</keyword>
<evidence type="ECO:0000256" key="7">
    <source>
        <dbReference type="ARBA" id="ARBA00023180"/>
    </source>
</evidence>
<dbReference type="Pfam" id="PF01735">
    <property type="entry name" value="PLA2_B"/>
    <property type="match status" value="1"/>
</dbReference>
<dbReference type="GO" id="GO:0046475">
    <property type="term" value="P:glycerophospholipid catabolic process"/>
    <property type="evidence" value="ECO:0007669"/>
    <property type="project" value="TreeGrafter"/>
</dbReference>
<comment type="similarity">
    <text evidence="1 9">Belongs to the lysophospholipase family.</text>
</comment>
<dbReference type="STRING" id="1314776.A0A166CWA8"/>
<dbReference type="SMART" id="SM00022">
    <property type="entry name" value="PLAc"/>
    <property type="match status" value="1"/>
</dbReference>
<dbReference type="SUPFAM" id="SSF52151">
    <property type="entry name" value="FabD/lysophospholipase-like"/>
    <property type="match status" value="1"/>
</dbReference>
<evidence type="ECO:0000313" key="12">
    <source>
        <dbReference type="Proteomes" id="UP000076798"/>
    </source>
</evidence>
<dbReference type="EMBL" id="KV428074">
    <property type="protein sequence ID" value="KZT37888.1"/>
    <property type="molecule type" value="Genomic_DNA"/>
</dbReference>
<evidence type="ECO:0000256" key="2">
    <source>
        <dbReference type="ARBA" id="ARBA00013274"/>
    </source>
</evidence>
<comment type="catalytic activity">
    <reaction evidence="9">
        <text>a 1-acyl-sn-glycero-3-phosphocholine + H2O = sn-glycerol 3-phosphocholine + a fatty acid + H(+)</text>
        <dbReference type="Rhea" id="RHEA:15177"/>
        <dbReference type="ChEBI" id="CHEBI:15377"/>
        <dbReference type="ChEBI" id="CHEBI:15378"/>
        <dbReference type="ChEBI" id="CHEBI:16870"/>
        <dbReference type="ChEBI" id="CHEBI:28868"/>
        <dbReference type="ChEBI" id="CHEBI:58168"/>
        <dbReference type="EC" id="3.1.1.5"/>
    </reaction>
</comment>
<dbReference type="PROSITE" id="PS51210">
    <property type="entry name" value="PLA2C"/>
    <property type="match status" value="1"/>
</dbReference>
<evidence type="ECO:0000256" key="5">
    <source>
        <dbReference type="ARBA" id="ARBA00022963"/>
    </source>
</evidence>
<evidence type="ECO:0000259" key="10">
    <source>
        <dbReference type="PROSITE" id="PS51210"/>
    </source>
</evidence>
<evidence type="ECO:0000256" key="4">
    <source>
        <dbReference type="ARBA" id="ARBA00022801"/>
    </source>
</evidence>
<dbReference type="Proteomes" id="UP000076798">
    <property type="component" value="Unassembled WGS sequence"/>
</dbReference>
<dbReference type="InterPro" id="IPR016035">
    <property type="entry name" value="Acyl_Trfase/lysoPLipase"/>
</dbReference>
<evidence type="ECO:0000256" key="3">
    <source>
        <dbReference type="ARBA" id="ARBA00022729"/>
    </source>
</evidence>
<evidence type="ECO:0000256" key="6">
    <source>
        <dbReference type="ARBA" id="ARBA00023098"/>
    </source>
</evidence>
<dbReference type="Gene3D" id="3.40.1090.10">
    <property type="entry name" value="Cytosolic phospholipase A2 catalytic domain"/>
    <property type="match status" value="1"/>
</dbReference>
<keyword evidence="4 8" id="KW-0378">Hydrolase</keyword>
<evidence type="ECO:0000256" key="1">
    <source>
        <dbReference type="ARBA" id="ARBA00008780"/>
    </source>
</evidence>
<gene>
    <name evidence="11" type="ORF">SISSUDRAFT_1005548</name>
</gene>
<proteinExistence type="inferred from homology"/>
<dbReference type="EC" id="3.1.1.5" evidence="2 9"/>
<evidence type="ECO:0000313" key="11">
    <source>
        <dbReference type="EMBL" id="KZT37888.1"/>
    </source>
</evidence>
<feature type="chain" id="PRO_5007748737" description="Lysophospholipase" evidence="9">
    <location>
        <begin position="22"/>
        <end position="669"/>
    </location>
</feature>
<name>A0A166CWA8_9AGAM</name>
<feature type="domain" description="PLA2c" evidence="10">
    <location>
        <begin position="30"/>
        <end position="626"/>
    </location>
</feature>
<keyword evidence="12" id="KW-1185">Reference proteome</keyword>
<keyword evidence="7" id="KW-0325">Glycoprotein</keyword>
<dbReference type="GO" id="GO:0005829">
    <property type="term" value="C:cytosol"/>
    <property type="evidence" value="ECO:0007669"/>
    <property type="project" value="TreeGrafter"/>
</dbReference>
<dbReference type="AlphaFoldDB" id="A0A166CWA8"/>
<dbReference type="GO" id="GO:0004623">
    <property type="term" value="F:phospholipase A2 activity"/>
    <property type="evidence" value="ECO:0007669"/>
    <property type="project" value="TreeGrafter"/>
</dbReference>
<keyword evidence="5 8" id="KW-0442">Lipid degradation</keyword>
<reference evidence="11 12" key="1">
    <citation type="journal article" date="2016" name="Mol. Biol. Evol.">
        <title>Comparative Genomics of Early-Diverging Mushroom-Forming Fungi Provides Insights into the Origins of Lignocellulose Decay Capabilities.</title>
        <authorList>
            <person name="Nagy L.G."/>
            <person name="Riley R."/>
            <person name="Tritt A."/>
            <person name="Adam C."/>
            <person name="Daum C."/>
            <person name="Floudas D."/>
            <person name="Sun H."/>
            <person name="Yadav J.S."/>
            <person name="Pangilinan J."/>
            <person name="Larsson K.H."/>
            <person name="Matsuura K."/>
            <person name="Barry K."/>
            <person name="Labutti K."/>
            <person name="Kuo R."/>
            <person name="Ohm R.A."/>
            <person name="Bhattacharya S.S."/>
            <person name="Shirouzu T."/>
            <person name="Yoshinaga Y."/>
            <person name="Martin F.M."/>
            <person name="Grigoriev I.V."/>
            <person name="Hibbett D.S."/>
        </authorList>
    </citation>
    <scope>NUCLEOTIDE SEQUENCE [LARGE SCALE GENOMIC DNA]</scope>
    <source>
        <strain evidence="11 12">HHB10207 ss-3</strain>
    </source>
</reference>
<evidence type="ECO:0000256" key="9">
    <source>
        <dbReference type="RuleBase" id="RU362103"/>
    </source>
</evidence>
<protein>
    <recommendedName>
        <fullName evidence="2 9">Lysophospholipase</fullName>
        <ecNumber evidence="2 9">3.1.1.5</ecNumber>
    </recommendedName>
</protein>
<dbReference type="InterPro" id="IPR002642">
    <property type="entry name" value="LysoPLipase_cat_dom"/>
</dbReference>
<dbReference type="PANTHER" id="PTHR10728">
    <property type="entry name" value="CYTOSOLIC PHOSPHOLIPASE A2"/>
    <property type="match status" value="1"/>
</dbReference>
<accession>A0A166CWA8</accession>
<feature type="signal peptide" evidence="9">
    <location>
        <begin position="1"/>
        <end position="21"/>
    </location>
</feature>
<dbReference type="OrthoDB" id="4084751at2759"/>
<keyword evidence="3 9" id="KW-0732">Signal</keyword>